<organism evidence="1 2">
    <name type="scientific">Flavobacterium gilvum</name>
    <dbReference type="NCBI Taxonomy" id="1492737"/>
    <lineage>
        <taxon>Bacteria</taxon>
        <taxon>Pseudomonadati</taxon>
        <taxon>Bacteroidota</taxon>
        <taxon>Flavobacteriia</taxon>
        <taxon>Flavobacteriales</taxon>
        <taxon>Flavobacteriaceae</taxon>
        <taxon>Flavobacterium</taxon>
    </lineage>
</organism>
<dbReference type="RefSeq" id="WP_035634718.1">
    <property type="nucleotide sequence ID" value="NZ_CP017479.1"/>
</dbReference>
<gene>
    <name evidence="1" type="ORF">EM308_11205</name>
</gene>
<dbReference type="EMBL" id="CP017479">
    <property type="protein sequence ID" value="AOW10031.1"/>
    <property type="molecule type" value="Genomic_DNA"/>
</dbReference>
<keyword evidence="2" id="KW-1185">Reference proteome</keyword>
<protein>
    <submittedName>
        <fullName evidence="1">Uncharacterized protein</fullName>
    </submittedName>
</protein>
<dbReference type="KEGG" id="fgl:EM308_11205"/>
<accession>A0AAC9N5N7</accession>
<reference evidence="1 2" key="1">
    <citation type="submission" date="2016-10" db="EMBL/GenBank/DDBJ databases">
        <title>Flavobacterium gilvum sp. nov., isolated from stream water.</title>
        <authorList>
            <person name="Shin S.-K."/>
            <person name="Cho Y.-J."/>
            <person name="Yi H."/>
        </authorList>
    </citation>
    <scope>NUCLEOTIDE SEQUENCE [LARGE SCALE GENOMIC DNA]</scope>
    <source>
        <strain evidence="1 2">EM1308</strain>
    </source>
</reference>
<name>A0AAC9N5N7_9FLAO</name>
<evidence type="ECO:0000313" key="1">
    <source>
        <dbReference type="EMBL" id="AOW10031.1"/>
    </source>
</evidence>
<proteinExistence type="predicted"/>
<dbReference type="AlphaFoldDB" id="A0AAC9N5N7"/>
<dbReference type="Proteomes" id="UP000175968">
    <property type="component" value="Chromosome"/>
</dbReference>
<sequence>MDIFMFTIPDSKEKYNSEIKRLVISYQCYFEETPTKDGLVFSIEFPTISLRIKFKEELALKFPFLYY</sequence>
<evidence type="ECO:0000313" key="2">
    <source>
        <dbReference type="Proteomes" id="UP000175968"/>
    </source>
</evidence>